<proteinExistence type="predicted"/>
<reference evidence="2" key="1">
    <citation type="journal article" date="2021" name="Front. Microbiol.">
        <title>Comprehensive Comparative Genomics and Phenotyping of Methylobacterium Species.</title>
        <authorList>
            <person name="Alessa O."/>
            <person name="Ogura Y."/>
            <person name="Fujitani Y."/>
            <person name="Takami H."/>
            <person name="Hayashi T."/>
            <person name="Sahin N."/>
            <person name="Tani A."/>
        </authorList>
    </citation>
    <scope>NUCLEOTIDE SEQUENCE</scope>
    <source>
        <strain evidence="2">NBRC 15689</strain>
    </source>
</reference>
<reference evidence="2" key="2">
    <citation type="submission" date="2021-08" db="EMBL/GenBank/DDBJ databases">
        <authorList>
            <person name="Tani A."/>
            <person name="Ola A."/>
            <person name="Ogura Y."/>
            <person name="Katsura K."/>
            <person name="Hayashi T."/>
        </authorList>
    </citation>
    <scope>NUCLEOTIDE SEQUENCE</scope>
    <source>
        <strain evidence="2">NBRC 15689</strain>
    </source>
</reference>
<keyword evidence="3" id="KW-1185">Reference proteome</keyword>
<evidence type="ECO:0000256" key="1">
    <source>
        <dbReference type="SAM" id="Phobius"/>
    </source>
</evidence>
<keyword evidence="1" id="KW-0472">Membrane</keyword>
<feature type="transmembrane region" description="Helical" evidence="1">
    <location>
        <begin position="12"/>
        <end position="39"/>
    </location>
</feature>
<protein>
    <submittedName>
        <fullName evidence="2">Uncharacterized protein</fullName>
    </submittedName>
</protein>
<dbReference type="RefSeq" id="WP_276518064.1">
    <property type="nucleotide sequence ID" value="NZ_BPQV01000003.1"/>
</dbReference>
<evidence type="ECO:0000313" key="3">
    <source>
        <dbReference type="Proteomes" id="UP001055156"/>
    </source>
</evidence>
<organism evidence="2 3">
    <name type="scientific">Methylobacterium organophilum</name>
    <dbReference type="NCBI Taxonomy" id="410"/>
    <lineage>
        <taxon>Bacteria</taxon>
        <taxon>Pseudomonadati</taxon>
        <taxon>Pseudomonadota</taxon>
        <taxon>Alphaproteobacteria</taxon>
        <taxon>Hyphomicrobiales</taxon>
        <taxon>Methylobacteriaceae</taxon>
        <taxon>Methylobacterium</taxon>
    </lineage>
</organism>
<dbReference type="Proteomes" id="UP001055156">
    <property type="component" value="Unassembled WGS sequence"/>
</dbReference>
<dbReference type="EMBL" id="BPQV01000003">
    <property type="protein sequence ID" value="GJE26491.1"/>
    <property type="molecule type" value="Genomic_DNA"/>
</dbReference>
<sequence>MRRVPETLRKHIPTAGLIGAVGITVAWWALVAHGLWLAYNWVSV</sequence>
<keyword evidence="1" id="KW-0812">Transmembrane</keyword>
<comment type="caution">
    <text evidence="2">The sequence shown here is derived from an EMBL/GenBank/DDBJ whole genome shotgun (WGS) entry which is preliminary data.</text>
</comment>
<evidence type="ECO:0000313" key="2">
    <source>
        <dbReference type="EMBL" id="GJE26491.1"/>
    </source>
</evidence>
<accession>A0ABQ4T4A7</accession>
<keyword evidence="1" id="KW-1133">Transmembrane helix</keyword>
<name>A0ABQ4T4A7_METOR</name>
<gene>
    <name evidence="2" type="ORF">LKMONMHP_1342</name>
</gene>